<sequence>ACLHLYLLNRGVLLTPFHNMALTCPATRAEDVELHDRLLRDCLGELLERPS</sequence>
<protein>
    <submittedName>
        <fullName evidence="1">Aspartate aminotransferase family protein</fullName>
    </submittedName>
</protein>
<keyword evidence="1" id="KW-0808">Transferase</keyword>
<gene>
    <name evidence="1" type="ORF">IH772_29255</name>
</gene>
<dbReference type="EMBL" id="JACZOI010000625">
    <property type="protein sequence ID" value="MBE0981200.1"/>
    <property type="molecule type" value="Genomic_DNA"/>
</dbReference>
<comment type="caution">
    <text evidence="1">The sequence shown here is derived from an EMBL/GenBank/DDBJ whole genome shotgun (WGS) entry which is preliminary data.</text>
</comment>
<evidence type="ECO:0000313" key="1">
    <source>
        <dbReference type="EMBL" id="MBE0981200.1"/>
    </source>
</evidence>
<keyword evidence="1" id="KW-0032">Aminotransferase</keyword>
<name>A0AAP1WEK2_ECOLX</name>
<accession>A0AAP1WEK2</accession>
<dbReference type="Proteomes" id="UP000640866">
    <property type="component" value="Unassembled WGS sequence"/>
</dbReference>
<evidence type="ECO:0000313" key="2">
    <source>
        <dbReference type="Proteomes" id="UP000640866"/>
    </source>
</evidence>
<feature type="non-terminal residue" evidence="1">
    <location>
        <position position="1"/>
    </location>
</feature>
<proteinExistence type="predicted"/>
<dbReference type="GO" id="GO:0008483">
    <property type="term" value="F:transaminase activity"/>
    <property type="evidence" value="ECO:0007669"/>
    <property type="project" value="UniProtKB-KW"/>
</dbReference>
<dbReference type="AlphaFoldDB" id="A0AAP1WEK2"/>
<organism evidence="1 2">
    <name type="scientific">Escherichia coli</name>
    <dbReference type="NCBI Taxonomy" id="562"/>
    <lineage>
        <taxon>Bacteria</taxon>
        <taxon>Pseudomonadati</taxon>
        <taxon>Pseudomonadota</taxon>
        <taxon>Gammaproteobacteria</taxon>
        <taxon>Enterobacterales</taxon>
        <taxon>Enterobacteriaceae</taxon>
        <taxon>Escherichia</taxon>
    </lineage>
</organism>
<reference evidence="1" key="1">
    <citation type="submission" date="2020-09" db="EMBL/GenBank/DDBJ databases">
        <title>Emerging polyconal dissemination of OXA-244-producing E. coli in France.</title>
        <authorList>
            <person name="Emeraud C."/>
            <person name="Girlich D."/>
            <person name="Bonnin R.A."/>
            <person name="Jousset A.B."/>
            <person name="Naas T."/>
            <person name="Dortet L."/>
        </authorList>
    </citation>
    <scope>NUCLEOTIDE SEQUENCE</scope>
    <source>
        <strain evidence="1">225E3</strain>
    </source>
</reference>